<protein>
    <submittedName>
        <fullName evidence="1">Uncharacterized protein</fullName>
    </submittedName>
</protein>
<gene>
    <name evidence="1" type="ordered locus">Spiaf_2114</name>
</gene>
<dbReference type="HOGENOM" id="CLU_2865553_0_0_12"/>
<dbReference type="AlphaFoldDB" id="H9UKW9"/>
<accession>H9UKW9</accession>
<dbReference type="Proteomes" id="UP000007383">
    <property type="component" value="Chromosome"/>
</dbReference>
<proteinExistence type="predicted"/>
<dbReference type="STRING" id="889378.Spiaf_2114"/>
<organism evidence="1 2">
    <name type="scientific">Spirochaeta africana (strain ATCC 700263 / DSM 8902 / Z-7692)</name>
    <dbReference type="NCBI Taxonomy" id="889378"/>
    <lineage>
        <taxon>Bacteria</taxon>
        <taxon>Pseudomonadati</taxon>
        <taxon>Spirochaetota</taxon>
        <taxon>Spirochaetia</taxon>
        <taxon>Spirochaetales</taxon>
        <taxon>Spirochaetaceae</taxon>
        <taxon>Spirochaeta</taxon>
    </lineage>
</organism>
<evidence type="ECO:0000313" key="2">
    <source>
        <dbReference type="Proteomes" id="UP000007383"/>
    </source>
</evidence>
<reference evidence="2" key="1">
    <citation type="journal article" date="2013" name="Stand. Genomic Sci.">
        <title>Complete genome sequence of the halophilic bacterium Spirochaeta africana type strain (Z-7692(T)) from the alkaline Lake Magadi in the East African Rift.</title>
        <authorList>
            <person name="Liolos K."/>
            <person name="Abt B."/>
            <person name="Scheuner C."/>
            <person name="Teshima H."/>
            <person name="Held B."/>
            <person name="Lapidus A."/>
            <person name="Nolan M."/>
            <person name="Lucas S."/>
            <person name="Deshpande S."/>
            <person name="Cheng J.F."/>
            <person name="Tapia R."/>
            <person name="Goodwin L.A."/>
            <person name="Pitluck S."/>
            <person name="Pagani I."/>
            <person name="Ivanova N."/>
            <person name="Mavromatis K."/>
            <person name="Mikhailova N."/>
            <person name="Huntemann M."/>
            <person name="Pati A."/>
            <person name="Chen A."/>
            <person name="Palaniappan K."/>
            <person name="Land M."/>
            <person name="Rohde M."/>
            <person name="Tindall B.J."/>
            <person name="Detter J.C."/>
            <person name="Goker M."/>
            <person name="Bristow J."/>
            <person name="Eisen J.A."/>
            <person name="Markowitz V."/>
            <person name="Hugenholtz P."/>
            <person name="Woyke T."/>
            <person name="Klenk H.P."/>
            <person name="Kyrpides N.C."/>
        </authorList>
    </citation>
    <scope>NUCLEOTIDE SEQUENCE</scope>
    <source>
        <strain evidence="2">ATCC 700263 / DSM 8902 / Z-7692</strain>
    </source>
</reference>
<sequence length="64" mass="7724">MHMHPPILTTHFPLRPHHEYLVETPKTDSLYRDSLLRSWQYLPYRFLAAQNLYRTRMTAAVDIL</sequence>
<dbReference type="EMBL" id="CP003282">
    <property type="protein sequence ID" value="AFG38162.1"/>
    <property type="molecule type" value="Genomic_DNA"/>
</dbReference>
<name>H9UKW9_SPIAZ</name>
<dbReference type="KEGG" id="sfc:Spiaf_2114"/>
<evidence type="ECO:0000313" key="1">
    <source>
        <dbReference type="EMBL" id="AFG38162.1"/>
    </source>
</evidence>
<keyword evidence="2" id="KW-1185">Reference proteome</keyword>